<proteinExistence type="predicted"/>
<dbReference type="Proteomes" id="UP001276854">
    <property type="component" value="Unassembled WGS sequence"/>
</dbReference>
<evidence type="ECO:0000313" key="2">
    <source>
        <dbReference type="EMBL" id="MDW2796953.1"/>
    </source>
</evidence>
<dbReference type="SUPFAM" id="SSF53067">
    <property type="entry name" value="Actin-like ATPase domain"/>
    <property type="match status" value="2"/>
</dbReference>
<dbReference type="CDD" id="cd24007">
    <property type="entry name" value="ASKHA_NBD_eukNAGK-like"/>
    <property type="match status" value="1"/>
</dbReference>
<dbReference type="PANTHER" id="PTHR43190">
    <property type="entry name" value="N-ACETYL-D-GLUCOSAMINE KINASE"/>
    <property type="match status" value="1"/>
</dbReference>
<gene>
    <name evidence="2" type="ORF">RZO55_05085</name>
</gene>
<sequence>MREYYAGLDVGGTNGRLKLCDLSGNMLGEFTAPGCSFNTDGGVKSRLRYRNLVLPALLEQNLTPGSCRGICVAASGIDSPSDEQECRSFFEEMGFLPEHLMVVNDCEVFLYQTRLPALVVVSGTGSVCYGRDETGVIHRTGGWNHIVSDEGSGFDMGLKVLKAVGSELSGRIKSPVLTPLFLRTTGLDTLGKIDDYINDNLMEKSQIARFSLLAFQAAKSGDEKAIRIHQECADALWGLIRDTAAKMNREGTDLWLWGSLLVKNHILRELVKGKVSAELPGIRVDIPRITALNAALQAAQKKDYIC</sequence>
<dbReference type="Pfam" id="PF01869">
    <property type="entry name" value="BcrAD_BadFG"/>
    <property type="match status" value="1"/>
</dbReference>
<dbReference type="PANTHER" id="PTHR43190:SF3">
    <property type="entry name" value="N-ACETYL-D-GLUCOSAMINE KINASE"/>
    <property type="match status" value="1"/>
</dbReference>
<reference evidence="2 3" key="1">
    <citation type="submission" date="2023-10" db="EMBL/GenBank/DDBJ databases">
        <title>A novel Glycoside Hydrolase 43-Like Enzyme from Clostrdium boliviensis is an Endo-xylanase, and a Candidate for Xylooligosaccharides Production from Different Xylan Substrates.</title>
        <authorList>
            <person name="Alvarez M.T."/>
            <person name="Rocabado-Villegas L.R."/>
            <person name="Salas-Veizaga D.M."/>
            <person name="Linares-Pasten J.A."/>
            <person name="Gudmundsdottir E.E."/>
            <person name="Hreggvidsson G.O."/>
            <person name="Adlercreutz P."/>
            <person name="Nordberg Karlsson E."/>
        </authorList>
    </citation>
    <scope>NUCLEOTIDE SEQUENCE [LARGE SCALE GENOMIC DNA]</scope>
    <source>
        <strain evidence="2 3">E-1</strain>
    </source>
</reference>
<organism evidence="2 3">
    <name type="scientific">Clostridium boliviensis</name>
    <dbReference type="NCBI Taxonomy" id="318465"/>
    <lineage>
        <taxon>Bacteria</taxon>
        <taxon>Bacillati</taxon>
        <taxon>Bacillota</taxon>
        <taxon>Clostridia</taxon>
        <taxon>Eubacteriales</taxon>
        <taxon>Clostridiaceae</taxon>
        <taxon>Clostridium</taxon>
    </lineage>
</organism>
<comment type="caution">
    <text evidence="2">The sequence shown here is derived from an EMBL/GenBank/DDBJ whole genome shotgun (WGS) entry which is preliminary data.</text>
</comment>
<keyword evidence="3" id="KW-1185">Reference proteome</keyword>
<dbReference type="InterPro" id="IPR052519">
    <property type="entry name" value="Euk-type_GlcNAc_Kinase"/>
</dbReference>
<accession>A0ABU4GH56</accession>
<dbReference type="Gene3D" id="3.30.420.40">
    <property type="match status" value="2"/>
</dbReference>
<evidence type="ECO:0000313" key="3">
    <source>
        <dbReference type="Proteomes" id="UP001276854"/>
    </source>
</evidence>
<dbReference type="EMBL" id="JAWONS010000099">
    <property type="protein sequence ID" value="MDW2796953.1"/>
    <property type="molecule type" value="Genomic_DNA"/>
</dbReference>
<evidence type="ECO:0000259" key="1">
    <source>
        <dbReference type="Pfam" id="PF01869"/>
    </source>
</evidence>
<dbReference type="InterPro" id="IPR043129">
    <property type="entry name" value="ATPase_NBD"/>
</dbReference>
<protein>
    <submittedName>
        <fullName evidence="2">BadF/BadG/BcrA/BcrD ATPase family protein</fullName>
    </submittedName>
</protein>
<dbReference type="RefSeq" id="WP_318063213.1">
    <property type="nucleotide sequence ID" value="NZ_JAWONS010000099.1"/>
</dbReference>
<dbReference type="InterPro" id="IPR002731">
    <property type="entry name" value="ATPase_BadF"/>
</dbReference>
<feature type="domain" description="ATPase BadF/BadG/BcrA/BcrD type" evidence="1">
    <location>
        <begin position="7"/>
        <end position="296"/>
    </location>
</feature>
<name>A0ABU4GH56_9CLOT</name>